<dbReference type="PROSITE" id="PS51257">
    <property type="entry name" value="PROKAR_LIPOPROTEIN"/>
    <property type="match status" value="1"/>
</dbReference>
<dbReference type="EMBL" id="WJBE01000001">
    <property type="protein sequence ID" value="MBC3898030.1"/>
    <property type="molecule type" value="Genomic_DNA"/>
</dbReference>
<keyword evidence="2" id="KW-1185">Reference proteome</keyword>
<organism evidence="1 2">
    <name type="scientific">Acetobacterium malicum</name>
    <dbReference type="NCBI Taxonomy" id="52692"/>
    <lineage>
        <taxon>Bacteria</taxon>
        <taxon>Bacillati</taxon>
        <taxon>Bacillota</taxon>
        <taxon>Clostridia</taxon>
        <taxon>Eubacteriales</taxon>
        <taxon>Eubacteriaceae</taxon>
        <taxon>Acetobacterium</taxon>
    </lineage>
</organism>
<proteinExistence type="predicted"/>
<name>A0ABR6YSF5_9FIRM</name>
<sequence length="237" mass="25664">MPKKRFLTIIIISLIVLLFAGCNKDDGTTAYLTLITVPTSATIPSGLHLDSILSITNPIPDDPNGATTTVQFGVFGFTNTAGEPVYYVYGKKESIDGDQSHLIGEGFYQVDYRVDEQSVYLALKNSSSPLTKVDKGNGIPTVYDGELPFGFYTPVEGLDGFYTFVDADGMTQYRVYATFLNKNGNFFPASEDGKMIAGALPINKSVEETLQTQGQSGVSKMITTPITCTNIPTSYVV</sequence>
<dbReference type="Proteomes" id="UP000622405">
    <property type="component" value="Unassembled WGS sequence"/>
</dbReference>
<evidence type="ECO:0008006" key="3">
    <source>
        <dbReference type="Google" id="ProtNLM"/>
    </source>
</evidence>
<evidence type="ECO:0000313" key="2">
    <source>
        <dbReference type="Proteomes" id="UP000622405"/>
    </source>
</evidence>
<protein>
    <recommendedName>
        <fullName evidence="3">Lipoprotein</fullName>
    </recommendedName>
</protein>
<dbReference type="RefSeq" id="WP_186892801.1">
    <property type="nucleotide sequence ID" value="NZ_WJBE01000001.1"/>
</dbReference>
<evidence type="ECO:0000313" key="1">
    <source>
        <dbReference type="EMBL" id="MBC3898030.1"/>
    </source>
</evidence>
<accession>A0ABR6YSF5</accession>
<comment type="caution">
    <text evidence="1">The sequence shown here is derived from an EMBL/GenBank/DDBJ whole genome shotgun (WGS) entry which is preliminary data.</text>
</comment>
<reference evidence="1 2" key="1">
    <citation type="journal article" date="2020" name="mSystems">
        <title>Defining Genomic and Predicted Metabolic Features of the Acetobacterium Genus.</title>
        <authorList>
            <person name="Ross D.E."/>
            <person name="Marshall C.W."/>
            <person name="Gulliver D."/>
            <person name="May H.D."/>
            <person name="Norman R.S."/>
        </authorList>
    </citation>
    <scope>NUCLEOTIDE SEQUENCE [LARGE SCALE GENOMIC DNA]</scope>
    <source>
        <strain evidence="1 2">DSM 4132</strain>
    </source>
</reference>
<gene>
    <name evidence="1" type="ORF">GH811_00185</name>
</gene>